<reference evidence="2" key="1">
    <citation type="journal article" date="2014" name="Proc. Natl. Acad. Sci. U.S.A.">
        <title>Extensive sampling of basidiomycete genomes demonstrates inadequacy of the white-rot/brown-rot paradigm for wood decay fungi.</title>
        <authorList>
            <person name="Riley R."/>
            <person name="Salamov A.A."/>
            <person name="Brown D.W."/>
            <person name="Nagy L.G."/>
            <person name="Floudas D."/>
            <person name="Held B.W."/>
            <person name="Levasseur A."/>
            <person name="Lombard V."/>
            <person name="Morin E."/>
            <person name="Otillar R."/>
            <person name="Lindquist E.A."/>
            <person name="Sun H."/>
            <person name="LaButti K.M."/>
            <person name="Schmutz J."/>
            <person name="Jabbour D."/>
            <person name="Luo H."/>
            <person name="Baker S.E."/>
            <person name="Pisabarro A.G."/>
            <person name="Walton J.D."/>
            <person name="Blanchette R.A."/>
            <person name="Henrissat B."/>
            <person name="Martin F."/>
            <person name="Cullen D."/>
            <person name="Hibbett D.S."/>
            <person name="Grigoriev I.V."/>
        </authorList>
    </citation>
    <scope>NUCLEOTIDE SEQUENCE [LARGE SCALE GENOMIC DNA]</scope>
    <source>
        <strain evidence="2">FD-172 SS1</strain>
    </source>
</reference>
<dbReference type="AlphaFoldDB" id="A0A067MHQ0"/>
<sequence length="70" mass="7756">MSYMAALFSIVDLKHAHTSSEYCFHLPLGSALSLHHSTQVFDDWPTSEWEKRCGSINWEAAGPSLRGGCS</sequence>
<gene>
    <name evidence="1" type="ORF">BOTBODRAFT_68087</name>
</gene>
<name>A0A067MHQ0_BOTB1</name>
<dbReference type="HOGENOM" id="CLU_2757452_0_0_1"/>
<proteinExistence type="predicted"/>
<dbReference type="InParanoid" id="A0A067MHQ0"/>
<dbReference type="EMBL" id="KL198059">
    <property type="protein sequence ID" value="KDQ11397.1"/>
    <property type="molecule type" value="Genomic_DNA"/>
</dbReference>
<protein>
    <submittedName>
        <fullName evidence="1">Uncharacterized protein</fullName>
    </submittedName>
</protein>
<accession>A0A067MHQ0</accession>
<evidence type="ECO:0000313" key="2">
    <source>
        <dbReference type="Proteomes" id="UP000027195"/>
    </source>
</evidence>
<dbReference type="Proteomes" id="UP000027195">
    <property type="component" value="Unassembled WGS sequence"/>
</dbReference>
<evidence type="ECO:0000313" key="1">
    <source>
        <dbReference type="EMBL" id="KDQ11397.1"/>
    </source>
</evidence>
<keyword evidence="2" id="KW-1185">Reference proteome</keyword>
<organism evidence="1 2">
    <name type="scientific">Botryobasidium botryosum (strain FD-172 SS1)</name>
    <dbReference type="NCBI Taxonomy" id="930990"/>
    <lineage>
        <taxon>Eukaryota</taxon>
        <taxon>Fungi</taxon>
        <taxon>Dikarya</taxon>
        <taxon>Basidiomycota</taxon>
        <taxon>Agaricomycotina</taxon>
        <taxon>Agaricomycetes</taxon>
        <taxon>Cantharellales</taxon>
        <taxon>Botryobasidiaceae</taxon>
        <taxon>Botryobasidium</taxon>
    </lineage>
</organism>